<dbReference type="NCBIfam" id="TIGR01838">
    <property type="entry name" value="PHA_synth_I"/>
    <property type="match status" value="1"/>
</dbReference>
<keyword evidence="2" id="KW-0963">Cytoplasm</keyword>
<evidence type="ECO:0000256" key="3">
    <source>
        <dbReference type="ARBA" id="ARBA00022679"/>
    </source>
</evidence>
<sequence>MNLPDPQAIANAWMSQMSDPGQWQSWFNMAPTTEANPLAAMMQDVGASVKPEAMEQLKNQYMQDFGDLWQEFLSGKSPEVADRRFTSSAWQGNPMSSFNAASYLLNAKFLNAMVDTVETSGQQKQKIRFAVQQIIDAMSPANFLATNPEAQQKLIETKGESLTKGLANMLADMNKGHISLSDESAFEVGRNLATTEGTVVYENPLFQLIQYKPVTATVHQRPLLMVPPCINKFYILDLQPENSLVRYAVEQGNSVFLISWSNPDQSLAGTTWDDYVDQGVIEAVHVVQDISGQEQMNMLGFCVGGTLVSTALSVLAARGEKPASSLTLLTTFLDFSDTGVLDVFVDEAQVSMREQQLKAGGLMPGRDLASTFSSLRPNDLVWNYVQSNYLKGNEPPPFDLLYWNSDSTNLPGPMFCWYLRNTYLENKLKTGKLKVAGQKVDLASVDAPAFIYGSREDHIVPWMSAFGSMNILNPGKVKANRFILGASGHIAGVINSPVKNKRSYWTNDKPLGRAAAKPQDAEAWMAGATENPGSWWPEWAAFLAEHGGKDVKPKAKPGNARYVAIEPAPGRYVKVRAD</sequence>
<dbReference type="GO" id="GO:0016746">
    <property type="term" value="F:acyltransferase activity"/>
    <property type="evidence" value="ECO:0007669"/>
    <property type="project" value="UniProtKB-KW"/>
</dbReference>
<dbReference type="InterPro" id="IPR051321">
    <property type="entry name" value="PHA/PHB_synthase"/>
</dbReference>
<dbReference type="PANTHER" id="PTHR36837:SF5">
    <property type="entry name" value="POLY-3-HYDROXYBUTYRATE SYNTHASE"/>
    <property type="match status" value="1"/>
</dbReference>
<organism evidence="6 7">
    <name type="scientific">Rugamonas aquatica</name>
    <dbReference type="NCBI Taxonomy" id="2743357"/>
    <lineage>
        <taxon>Bacteria</taxon>
        <taxon>Pseudomonadati</taxon>
        <taxon>Pseudomonadota</taxon>
        <taxon>Betaproteobacteria</taxon>
        <taxon>Burkholderiales</taxon>
        <taxon>Oxalobacteraceae</taxon>
        <taxon>Telluria group</taxon>
        <taxon>Rugamonas</taxon>
    </lineage>
</organism>
<evidence type="ECO:0000256" key="4">
    <source>
        <dbReference type="ARBA" id="ARBA00023315"/>
    </source>
</evidence>
<dbReference type="InterPro" id="IPR010941">
    <property type="entry name" value="PhaC_N"/>
</dbReference>
<comment type="subcellular location">
    <subcellularLocation>
        <location evidence="1">Cytoplasm</location>
    </subcellularLocation>
</comment>
<keyword evidence="7" id="KW-1185">Reference proteome</keyword>
<evidence type="ECO:0000256" key="2">
    <source>
        <dbReference type="ARBA" id="ARBA00022490"/>
    </source>
</evidence>
<dbReference type="Proteomes" id="UP000440498">
    <property type="component" value="Unassembled WGS sequence"/>
</dbReference>
<evidence type="ECO:0000313" key="7">
    <source>
        <dbReference type="Proteomes" id="UP000440498"/>
    </source>
</evidence>
<protein>
    <submittedName>
        <fullName evidence="6">Class I poly(R)-hydroxyalkanoic acid synthase</fullName>
    </submittedName>
</protein>
<keyword evidence="3" id="KW-0808">Transferase</keyword>
<dbReference type="SUPFAM" id="SSF53474">
    <property type="entry name" value="alpha/beta-Hydrolases"/>
    <property type="match status" value="1"/>
</dbReference>
<dbReference type="AlphaFoldDB" id="A0A6A7N9V2"/>
<dbReference type="InterPro" id="IPR029058">
    <property type="entry name" value="AB_hydrolase_fold"/>
</dbReference>
<dbReference type="EMBL" id="WHUG01000015">
    <property type="protein sequence ID" value="MQA41771.1"/>
    <property type="molecule type" value="Genomic_DNA"/>
</dbReference>
<dbReference type="GO" id="GO:0042619">
    <property type="term" value="P:poly-hydroxybutyrate biosynthetic process"/>
    <property type="evidence" value="ECO:0007669"/>
    <property type="project" value="InterPro"/>
</dbReference>
<dbReference type="InterPro" id="IPR010963">
    <property type="entry name" value="PHA_synth_I"/>
</dbReference>
<evidence type="ECO:0000256" key="1">
    <source>
        <dbReference type="ARBA" id="ARBA00004496"/>
    </source>
</evidence>
<evidence type="ECO:0000259" key="5">
    <source>
        <dbReference type="Pfam" id="PF07167"/>
    </source>
</evidence>
<reference evidence="6 7" key="1">
    <citation type="submission" date="2019-10" db="EMBL/GenBank/DDBJ databases">
        <title>Two novel species isolated from a subtropical stream in China.</title>
        <authorList>
            <person name="Lu H."/>
        </authorList>
    </citation>
    <scope>NUCLEOTIDE SEQUENCE [LARGE SCALE GENOMIC DNA]</scope>
    <source>
        <strain evidence="6 7">FT29W</strain>
    </source>
</reference>
<dbReference type="Gene3D" id="3.40.50.1820">
    <property type="entry name" value="alpha/beta hydrolase"/>
    <property type="match status" value="1"/>
</dbReference>
<proteinExistence type="predicted"/>
<name>A0A6A7N9V2_9BURK</name>
<accession>A0A6A7N9V2</accession>
<evidence type="ECO:0000313" key="6">
    <source>
        <dbReference type="EMBL" id="MQA41771.1"/>
    </source>
</evidence>
<keyword evidence="4" id="KW-0012">Acyltransferase</keyword>
<comment type="caution">
    <text evidence="6">The sequence shown here is derived from an EMBL/GenBank/DDBJ whole genome shotgun (WGS) entry which is preliminary data.</text>
</comment>
<dbReference type="GO" id="GO:0005737">
    <property type="term" value="C:cytoplasm"/>
    <property type="evidence" value="ECO:0007669"/>
    <property type="project" value="UniProtKB-SubCell"/>
</dbReference>
<feature type="domain" description="Poly-beta-hydroxybutyrate polymerase N-terminal" evidence="5">
    <location>
        <begin position="82"/>
        <end position="248"/>
    </location>
</feature>
<dbReference type="RefSeq" id="WP_152840963.1">
    <property type="nucleotide sequence ID" value="NZ_WHUG01000015.1"/>
</dbReference>
<dbReference type="Pfam" id="PF07167">
    <property type="entry name" value="PhaC_N"/>
    <property type="match status" value="1"/>
</dbReference>
<dbReference type="PANTHER" id="PTHR36837">
    <property type="entry name" value="POLY(3-HYDROXYALKANOATE) POLYMERASE SUBUNIT PHAC"/>
    <property type="match status" value="1"/>
</dbReference>
<gene>
    <name evidence="6" type="primary">phaC</name>
    <name evidence="6" type="ORF">GEV02_26855</name>
</gene>